<proteinExistence type="inferred from homology"/>
<dbReference type="InterPro" id="IPR021109">
    <property type="entry name" value="Peptidase_aspartic_dom_sf"/>
</dbReference>
<dbReference type="AlphaFoldDB" id="A0AAQ3WHC4"/>
<evidence type="ECO:0000259" key="2">
    <source>
        <dbReference type="PROSITE" id="PS51767"/>
    </source>
</evidence>
<organism evidence="3 4">
    <name type="scientific">Paspalum notatum var. saurae</name>
    <dbReference type="NCBI Taxonomy" id="547442"/>
    <lineage>
        <taxon>Eukaryota</taxon>
        <taxon>Viridiplantae</taxon>
        <taxon>Streptophyta</taxon>
        <taxon>Embryophyta</taxon>
        <taxon>Tracheophyta</taxon>
        <taxon>Spermatophyta</taxon>
        <taxon>Magnoliopsida</taxon>
        <taxon>Liliopsida</taxon>
        <taxon>Poales</taxon>
        <taxon>Poaceae</taxon>
        <taxon>PACMAD clade</taxon>
        <taxon>Panicoideae</taxon>
        <taxon>Andropogonodae</taxon>
        <taxon>Paspaleae</taxon>
        <taxon>Paspalinae</taxon>
        <taxon>Paspalum</taxon>
    </lineage>
</organism>
<dbReference type="Pfam" id="PF00026">
    <property type="entry name" value="Asp"/>
    <property type="match status" value="1"/>
</dbReference>
<feature type="domain" description="Peptidase A1" evidence="2">
    <location>
        <begin position="1"/>
        <end position="159"/>
    </location>
</feature>
<keyword evidence="4" id="KW-1185">Reference proteome</keyword>
<protein>
    <recommendedName>
        <fullName evidence="2">Peptidase A1 domain-containing protein</fullName>
    </recommendedName>
</protein>
<comment type="similarity">
    <text evidence="1">Belongs to the peptidase A1 family.</text>
</comment>
<dbReference type="GO" id="GO:0006508">
    <property type="term" value="P:proteolysis"/>
    <property type="evidence" value="ECO:0007669"/>
    <property type="project" value="InterPro"/>
</dbReference>
<dbReference type="InterPro" id="IPR033121">
    <property type="entry name" value="PEPTIDASE_A1"/>
</dbReference>
<dbReference type="GO" id="GO:0004190">
    <property type="term" value="F:aspartic-type endopeptidase activity"/>
    <property type="evidence" value="ECO:0007669"/>
    <property type="project" value="InterPro"/>
</dbReference>
<dbReference type="InterPro" id="IPR001461">
    <property type="entry name" value="Aspartic_peptidase_A1"/>
</dbReference>
<evidence type="ECO:0000313" key="3">
    <source>
        <dbReference type="EMBL" id="WVZ61896.1"/>
    </source>
</evidence>
<dbReference type="PANTHER" id="PTHR13683">
    <property type="entry name" value="ASPARTYL PROTEASES"/>
    <property type="match status" value="1"/>
</dbReference>
<evidence type="ECO:0000256" key="1">
    <source>
        <dbReference type="ARBA" id="ARBA00007447"/>
    </source>
</evidence>
<name>A0AAQ3WHC4_PASNO</name>
<dbReference type="EMBL" id="CP144747">
    <property type="protein sequence ID" value="WVZ61896.1"/>
    <property type="molecule type" value="Genomic_DNA"/>
</dbReference>
<dbReference type="SUPFAM" id="SSF50630">
    <property type="entry name" value="Acid proteases"/>
    <property type="match status" value="1"/>
</dbReference>
<accession>A0AAQ3WHC4</accession>
<dbReference type="PANTHER" id="PTHR13683:SF871">
    <property type="entry name" value="OS06G0717900 PROTEIN"/>
    <property type="match status" value="1"/>
</dbReference>
<gene>
    <name evidence="3" type="ORF">U9M48_011704</name>
</gene>
<dbReference type="Proteomes" id="UP001341281">
    <property type="component" value="Chromosome 03"/>
</dbReference>
<reference evidence="3 4" key="1">
    <citation type="submission" date="2024-02" db="EMBL/GenBank/DDBJ databases">
        <title>High-quality chromosome-scale genome assembly of Pensacola bahiagrass (Paspalum notatum Flugge var. saurae).</title>
        <authorList>
            <person name="Vega J.M."/>
            <person name="Podio M."/>
            <person name="Orjuela J."/>
            <person name="Siena L.A."/>
            <person name="Pessino S.C."/>
            <person name="Combes M.C."/>
            <person name="Mariac C."/>
            <person name="Albertini E."/>
            <person name="Pupilli F."/>
            <person name="Ortiz J.P.A."/>
            <person name="Leblanc O."/>
        </authorList>
    </citation>
    <scope>NUCLEOTIDE SEQUENCE [LARGE SCALE GENOMIC DNA]</scope>
    <source>
        <strain evidence="3">R1</strain>
        <tissue evidence="3">Leaf</tissue>
    </source>
</reference>
<dbReference type="PROSITE" id="PS51767">
    <property type="entry name" value="PEPTIDASE_A1"/>
    <property type="match status" value="1"/>
</dbReference>
<evidence type="ECO:0000313" key="4">
    <source>
        <dbReference type="Proteomes" id="UP001341281"/>
    </source>
</evidence>
<dbReference type="Gene3D" id="2.40.70.10">
    <property type="entry name" value="Acid Proteases"/>
    <property type="match status" value="2"/>
</dbReference>
<sequence>MQAPIVFGCGQVQTGGFLDGSGFDGLMGLGMDKVSVPSLLASKGLVASDSFSMCFSEDGVGRINLGDAGGSDQAETPFVVRSTRPTYYNVSFTSINVEDKSVAAEFAAVMDSGTSFTYLNDPEYTELATNFNSQISEKRTNFSSGSADPFPFEYCYALG</sequence>